<accession>A0A6A4FNA0</accession>
<reference evidence="2 3" key="1">
    <citation type="submission" date="2018-08" db="EMBL/GenBank/DDBJ databases">
        <title>Genomic investigation of the strawberry pathogen Phytophthora fragariae indicates pathogenicity is determined by transcriptional variation in three key races.</title>
        <authorList>
            <person name="Adams T.M."/>
            <person name="Armitage A.D."/>
            <person name="Sobczyk M.K."/>
            <person name="Bates H.J."/>
            <person name="Dunwell J.M."/>
            <person name="Nellist C.F."/>
            <person name="Harrison R.J."/>
        </authorList>
    </citation>
    <scope>NUCLEOTIDE SEQUENCE [LARGE SCALE GENOMIC DNA]</scope>
    <source>
        <strain evidence="1 4">SCRP324</strain>
        <strain evidence="2 3">SCRP333</strain>
    </source>
</reference>
<dbReference type="EMBL" id="QXFU01000369">
    <property type="protein sequence ID" value="KAE9035316.1"/>
    <property type="molecule type" value="Genomic_DNA"/>
</dbReference>
<protein>
    <submittedName>
        <fullName evidence="2">Uncharacterized protein</fullName>
    </submittedName>
</protein>
<organism evidence="2 3">
    <name type="scientific">Phytophthora rubi</name>
    <dbReference type="NCBI Taxonomy" id="129364"/>
    <lineage>
        <taxon>Eukaryota</taxon>
        <taxon>Sar</taxon>
        <taxon>Stramenopiles</taxon>
        <taxon>Oomycota</taxon>
        <taxon>Peronosporomycetes</taxon>
        <taxon>Peronosporales</taxon>
        <taxon>Peronosporaceae</taxon>
        <taxon>Phytophthora</taxon>
    </lineage>
</organism>
<proteinExistence type="predicted"/>
<dbReference type="Proteomes" id="UP000434957">
    <property type="component" value="Unassembled WGS sequence"/>
</dbReference>
<keyword evidence="3" id="KW-1185">Reference proteome</keyword>
<gene>
    <name evidence="1" type="ORF">PR002_g7650</name>
    <name evidence="2" type="ORF">PR003_g7805</name>
</gene>
<name>A0A6A4FNA0_9STRA</name>
<evidence type="ECO:0000313" key="3">
    <source>
        <dbReference type="Proteomes" id="UP000434957"/>
    </source>
</evidence>
<evidence type="ECO:0000313" key="2">
    <source>
        <dbReference type="EMBL" id="KAE9345748.1"/>
    </source>
</evidence>
<dbReference type="OrthoDB" id="10302042at2759"/>
<evidence type="ECO:0000313" key="1">
    <source>
        <dbReference type="EMBL" id="KAE9035316.1"/>
    </source>
</evidence>
<comment type="caution">
    <text evidence="2">The sequence shown here is derived from an EMBL/GenBank/DDBJ whole genome shotgun (WGS) entry which is preliminary data.</text>
</comment>
<dbReference type="AlphaFoldDB" id="A0A6A4FNA0"/>
<dbReference type="EMBL" id="QXFT01000375">
    <property type="protein sequence ID" value="KAE9345748.1"/>
    <property type="molecule type" value="Genomic_DNA"/>
</dbReference>
<evidence type="ECO:0000313" key="4">
    <source>
        <dbReference type="Proteomes" id="UP000435112"/>
    </source>
</evidence>
<sequence length="339" mass="36876">MEELLKYEEVVRSWTVKDDKAVRCEKAVVGTTTSDVTRRRPSARKWIMDNKHSEGSEVSAGATREFGADIETKGELGCQGVISRFDTEEVDEEDQNEVGPAKQAVLVVRAEYDVSTVRVGETVTCTDARKFVVTESLMKEVVEADSVENEVSAAAHELDARTVAVVNHEDMVPVGPFQEKNMSRLGGPAQAANVPGKFIESEECVSVDRDATETVFESFGLFQFGVSRYDKAVSGESNSDGSVAKPVACVNIDVPLEEGEEVGAADGDALDASSAESTVISPSEMKDMACKAVCRLLKDEKFELQDGQEEEEALPGDTGTVDVLPWRDKAPVLNWELVR</sequence>
<dbReference type="Proteomes" id="UP000435112">
    <property type="component" value="Unassembled WGS sequence"/>
</dbReference>